<dbReference type="Proteomes" id="UP000664073">
    <property type="component" value="Unassembled WGS sequence"/>
</dbReference>
<evidence type="ECO:0000256" key="4">
    <source>
        <dbReference type="ARBA" id="ARBA00023163"/>
    </source>
</evidence>
<evidence type="ECO:0000259" key="5">
    <source>
        <dbReference type="PROSITE" id="PS50931"/>
    </source>
</evidence>
<dbReference type="Pfam" id="PF00126">
    <property type="entry name" value="HTH_1"/>
    <property type="match status" value="1"/>
</dbReference>
<evidence type="ECO:0000256" key="2">
    <source>
        <dbReference type="ARBA" id="ARBA00023015"/>
    </source>
</evidence>
<dbReference type="PANTHER" id="PTHR30126:SF98">
    <property type="entry name" value="HTH-TYPE TRANSCRIPTIONAL ACTIVATOR BAUR"/>
    <property type="match status" value="1"/>
</dbReference>
<accession>A0A939KQN2</accession>
<comment type="similarity">
    <text evidence="1">Belongs to the LysR transcriptional regulatory family.</text>
</comment>
<dbReference type="InterPro" id="IPR036390">
    <property type="entry name" value="WH_DNA-bd_sf"/>
</dbReference>
<dbReference type="EMBL" id="JAFVMH010000004">
    <property type="protein sequence ID" value="MBO1325572.1"/>
    <property type="molecule type" value="Genomic_DNA"/>
</dbReference>
<dbReference type="Gene3D" id="1.10.10.10">
    <property type="entry name" value="Winged helix-like DNA-binding domain superfamily/Winged helix DNA-binding domain"/>
    <property type="match status" value="1"/>
</dbReference>
<evidence type="ECO:0000313" key="7">
    <source>
        <dbReference type="Proteomes" id="UP000664073"/>
    </source>
</evidence>
<evidence type="ECO:0000256" key="3">
    <source>
        <dbReference type="ARBA" id="ARBA00023125"/>
    </source>
</evidence>
<dbReference type="InterPro" id="IPR005119">
    <property type="entry name" value="LysR_subst-bd"/>
</dbReference>
<keyword evidence="2" id="KW-0805">Transcription regulation</keyword>
<sequence>MRFEQPDLHLLRVLLTVVECGSFRAAQSHLGCRASAISMNIKKLETRLGFSVCQRGRSGLRLTPRGEVVVEAARRFVGAANDYNVAIARARERAFGEVKICVCDALQSSSSFSLSAILDTYVKTYPSIQLSVDILDPTEIERRVLDSGYDIGIAPSFHSFDGLLYDPLMGETNILVCAKGHRLFDKTMECSLEELTDVPSLFRDYLTQTSRKSIPFRGRITAHVNSIEAAMLLIRSGAYVGYLPEHVARSLIAKGELRELTSEARYTSTISAIYKKNHLSVEIRRLISCIVSATRNPDAGRTDPMER</sequence>
<evidence type="ECO:0000313" key="6">
    <source>
        <dbReference type="EMBL" id="MBO1325572.1"/>
    </source>
</evidence>
<dbReference type="PROSITE" id="PS50931">
    <property type="entry name" value="HTH_LYSR"/>
    <property type="match status" value="1"/>
</dbReference>
<dbReference type="RefSeq" id="WP_207846224.1">
    <property type="nucleotide sequence ID" value="NZ_JAFVMH010000004.1"/>
</dbReference>
<gene>
    <name evidence="6" type="ORF">J2D77_10455</name>
</gene>
<dbReference type="SUPFAM" id="SSF46785">
    <property type="entry name" value="Winged helix' DNA-binding domain"/>
    <property type="match status" value="1"/>
</dbReference>
<comment type="caution">
    <text evidence="6">The sequence shown here is derived from an EMBL/GenBank/DDBJ whole genome shotgun (WGS) entry which is preliminary data.</text>
</comment>
<dbReference type="Pfam" id="PF03466">
    <property type="entry name" value="LysR_substrate"/>
    <property type="match status" value="1"/>
</dbReference>
<protein>
    <submittedName>
        <fullName evidence="6">LysR family transcriptional regulator</fullName>
    </submittedName>
</protein>
<dbReference type="GO" id="GO:0000976">
    <property type="term" value="F:transcription cis-regulatory region binding"/>
    <property type="evidence" value="ECO:0007669"/>
    <property type="project" value="TreeGrafter"/>
</dbReference>
<dbReference type="GO" id="GO:0003700">
    <property type="term" value="F:DNA-binding transcription factor activity"/>
    <property type="evidence" value="ECO:0007669"/>
    <property type="project" value="InterPro"/>
</dbReference>
<name>A0A939KQN2_9PROT</name>
<proteinExistence type="inferred from homology"/>
<dbReference type="InterPro" id="IPR000847">
    <property type="entry name" value="LysR_HTH_N"/>
</dbReference>
<keyword evidence="7" id="KW-1185">Reference proteome</keyword>
<dbReference type="PANTHER" id="PTHR30126">
    <property type="entry name" value="HTH-TYPE TRANSCRIPTIONAL REGULATOR"/>
    <property type="match status" value="1"/>
</dbReference>
<dbReference type="InterPro" id="IPR036388">
    <property type="entry name" value="WH-like_DNA-bd_sf"/>
</dbReference>
<dbReference type="SUPFAM" id="SSF53850">
    <property type="entry name" value="Periplasmic binding protein-like II"/>
    <property type="match status" value="1"/>
</dbReference>
<dbReference type="CDD" id="cd05466">
    <property type="entry name" value="PBP2_LTTR_substrate"/>
    <property type="match status" value="1"/>
</dbReference>
<dbReference type="AlphaFoldDB" id="A0A939KQN2"/>
<dbReference type="Gene3D" id="3.40.190.290">
    <property type="match status" value="1"/>
</dbReference>
<keyword evidence="4" id="KW-0804">Transcription</keyword>
<reference evidence="6" key="1">
    <citation type="submission" date="2021-03" db="EMBL/GenBank/DDBJ databases">
        <title>The complete genome sequence of Acetobacter sp. TBRC 12339.</title>
        <authorList>
            <person name="Charoenyingcharoen P."/>
            <person name="Yukphan P."/>
        </authorList>
    </citation>
    <scope>NUCLEOTIDE SEQUENCE</scope>
    <source>
        <strain evidence="6">TBRC 12339</strain>
    </source>
</reference>
<organism evidence="6 7">
    <name type="scientific">Acetobacter garciniae</name>
    <dbReference type="NCBI Taxonomy" id="2817435"/>
    <lineage>
        <taxon>Bacteria</taxon>
        <taxon>Pseudomonadati</taxon>
        <taxon>Pseudomonadota</taxon>
        <taxon>Alphaproteobacteria</taxon>
        <taxon>Acetobacterales</taxon>
        <taxon>Acetobacteraceae</taxon>
        <taxon>Acetobacter</taxon>
    </lineage>
</organism>
<evidence type="ECO:0000256" key="1">
    <source>
        <dbReference type="ARBA" id="ARBA00009437"/>
    </source>
</evidence>
<keyword evidence="3" id="KW-0238">DNA-binding</keyword>
<feature type="domain" description="HTH lysR-type" evidence="5">
    <location>
        <begin position="6"/>
        <end position="63"/>
    </location>
</feature>